<keyword evidence="1" id="KW-0375">Hydrogen ion transport</keyword>
<evidence type="ECO:0000313" key="4">
    <source>
        <dbReference type="Proteomes" id="UP000186141"/>
    </source>
</evidence>
<keyword evidence="2" id="KW-1133">Transmembrane helix</keyword>
<dbReference type="Proteomes" id="UP000186141">
    <property type="component" value="Unassembled WGS sequence"/>
</dbReference>
<dbReference type="GO" id="GO:0045259">
    <property type="term" value="C:proton-transporting ATP synthase complex"/>
    <property type="evidence" value="ECO:0007669"/>
    <property type="project" value="UniProtKB-UniRule"/>
</dbReference>
<name>A0A1N7PI35_9RHOB</name>
<dbReference type="OrthoDB" id="15401at2"/>
<dbReference type="InterPro" id="IPR032820">
    <property type="entry name" value="ATPase_put"/>
</dbReference>
<dbReference type="InterPro" id="IPR016989">
    <property type="entry name" value="Atp1_alphaprobac"/>
</dbReference>
<dbReference type="GO" id="GO:1902600">
    <property type="term" value="P:proton transmembrane transport"/>
    <property type="evidence" value="ECO:0007669"/>
    <property type="project" value="UniProtKB-KW"/>
</dbReference>
<dbReference type="AlphaFoldDB" id="A0A1N7PI35"/>
<keyword evidence="4" id="KW-1185">Reference proteome</keyword>
<evidence type="ECO:0000256" key="1">
    <source>
        <dbReference type="PIRNR" id="PIRNR032126"/>
    </source>
</evidence>
<dbReference type="EMBL" id="FTOT01000005">
    <property type="protein sequence ID" value="SIT10284.1"/>
    <property type="molecule type" value="Genomic_DNA"/>
</dbReference>
<feature type="transmembrane region" description="Helical" evidence="2">
    <location>
        <begin position="39"/>
        <end position="58"/>
    </location>
</feature>
<dbReference type="PIRSF" id="PIRSF032126">
    <property type="entry name" value="F0F1_ATP_synthase_subunit_I"/>
    <property type="match status" value="1"/>
</dbReference>
<keyword evidence="1" id="KW-0406">Ion transport</keyword>
<keyword evidence="2" id="KW-0812">Transmembrane</keyword>
<gene>
    <name evidence="3" type="ORF">SAMN05421774_105278</name>
</gene>
<proteinExistence type="inferred from homology"/>
<dbReference type="STRING" id="1086013.SAMN05421774_105278"/>
<keyword evidence="1" id="KW-0813">Transport</keyword>
<accession>A0A1N7PI35</accession>
<feature type="transmembrane region" description="Helical" evidence="2">
    <location>
        <begin position="70"/>
        <end position="88"/>
    </location>
</feature>
<evidence type="ECO:0000256" key="2">
    <source>
        <dbReference type="SAM" id="Phobius"/>
    </source>
</evidence>
<reference evidence="3 4" key="1">
    <citation type="submission" date="2017-01" db="EMBL/GenBank/DDBJ databases">
        <authorList>
            <person name="Mah S.A."/>
            <person name="Swanson W.J."/>
            <person name="Moy G.W."/>
            <person name="Vacquier V.D."/>
        </authorList>
    </citation>
    <scope>NUCLEOTIDE SEQUENCE [LARGE SCALE GENOMIC DNA]</scope>
    <source>
        <strain evidence="3 4">DSM 26375</strain>
    </source>
</reference>
<evidence type="ECO:0000313" key="3">
    <source>
        <dbReference type="EMBL" id="SIT10284.1"/>
    </source>
</evidence>
<keyword evidence="1 2" id="KW-0472">Membrane</keyword>
<dbReference type="Pfam" id="PF09527">
    <property type="entry name" value="ATPase_gene1"/>
    <property type="match status" value="1"/>
</dbReference>
<organism evidence="3 4">
    <name type="scientific">Gemmobacter megaterium</name>
    <dbReference type="NCBI Taxonomy" id="1086013"/>
    <lineage>
        <taxon>Bacteria</taxon>
        <taxon>Pseudomonadati</taxon>
        <taxon>Pseudomonadota</taxon>
        <taxon>Alphaproteobacteria</taxon>
        <taxon>Rhodobacterales</taxon>
        <taxon>Paracoccaceae</taxon>
        <taxon>Gemmobacter</taxon>
    </lineage>
</organism>
<dbReference type="RefSeq" id="WP_076532238.1">
    <property type="nucleotide sequence ID" value="NZ_BMEH01000005.1"/>
</dbReference>
<sequence>MAEDPDPARLKALEDRLAALKAKEKPASRGMGGIGHGEAAWRMVMELVAGMGLGLAIGYGLDSLFGTKPILMVVFVLLGFAAGIRTMLRTAAELGKQAGSDLGNEKRD</sequence>
<protein>
    <recommendedName>
        <fullName evidence="1">ATP synthase protein I</fullName>
    </recommendedName>
</protein>
<comment type="function">
    <text evidence="1">A possible function for this protein is to guide the assembly of the membrane sector of the ATPase enzyme complex.</text>
</comment>
<comment type="similarity">
    <text evidence="1">Belongs to the bacterial AtpI family.</text>
</comment>